<dbReference type="SMART" id="SM00450">
    <property type="entry name" value="RHOD"/>
    <property type="match status" value="1"/>
</dbReference>
<dbReference type="PROSITE" id="PS50206">
    <property type="entry name" value="RHODANESE_3"/>
    <property type="match status" value="1"/>
</dbReference>
<dbReference type="SUPFAM" id="SSF52821">
    <property type="entry name" value="Rhodanese/Cell cycle control phosphatase"/>
    <property type="match status" value="1"/>
</dbReference>
<evidence type="ECO:0000259" key="2">
    <source>
        <dbReference type="PROSITE" id="PS50206"/>
    </source>
</evidence>
<gene>
    <name evidence="3" type="primary">mnmH</name>
    <name evidence="3" type="ORF">IWH25_14380</name>
</gene>
<evidence type="ECO:0000256" key="1">
    <source>
        <dbReference type="ARBA" id="ARBA00023266"/>
    </source>
</evidence>
<dbReference type="Pfam" id="PF00581">
    <property type="entry name" value="Rhodanese"/>
    <property type="match status" value="1"/>
</dbReference>
<evidence type="ECO:0000313" key="3">
    <source>
        <dbReference type="EMBL" id="QRJ62933.1"/>
    </source>
</evidence>
<dbReference type="InterPro" id="IPR001763">
    <property type="entry name" value="Rhodanese-like_dom"/>
</dbReference>
<keyword evidence="1" id="KW-0711">Selenium</keyword>
<dbReference type="Proteomes" id="UP000663444">
    <property type="component" value="Chromosome"/>
</dbReference>
<evidence type="ECO:0000313" key="4">
    <source>
        <dbReference type="Proteomes" id="UP000663444"/>
    </source>
</evidence>
<name>A0A974SNI1_9RHOO</name>
<keyword evidence="4" id="KW-1185">Reference proteome</keyword>
<dbReference type="EMBL" id="CP064781">
    <property type="protein sequence ID" value="QRJ62933.1"/>
    <property type="molecule type" value="Genomic_DNA"/>
</dbReference>
<sequence>MKSGPSYLLSIDKLTSTPFSDIIDVRSPAEFADDHIPGAISCPVLSNDERAEIGTIYKQVSPFEAKKRGAALVARNIARHLEERFLDRPRDWRPLVYCWRGGQRSGAMVTIFRQIGWHACQLEGGYKAYRQQVVAELGELPRRFDFRVVCGATGSGKSRILQEIGRLGGQIVDLEALACHKGSVLGVLPGQPQPSQKMFESQLLQALRGLDAARPVYVEAESRKIGRLQVPEAMIETMRAGQCVGIEAPRAARVAFLLRDYDYFLNDPAWLNSRLAALKDLRGGETVARWQDYANAGRWPELVEELLADHYDPLYERSQNRNYSGYGEPRTVAAPDLSPAGIAAVARQILAA</sequence>
<dbReference type="NCBIfam" id="TIGR03167">
    <property type="entry name" value="tRNA_sel_U_synt"/>
    <property type="match status" value="1"/>
</dbReference>
<dbReference type="NCBIfam" id="NF008750">
    <property type="entry name" value="PRK11784.1-2"/>
    <property type="match status" value="1"/>
</dbReference>
<dbReference type="NCBIfam" id="NF008752">
    <property type="entry name" value="PRK11784.1-4"/>
    <property type="match status" value="1"/>
</dbReference>
<dbReference type="PANTHER" id="PTHR30401">
    <property type="entry name" value="TRNA 2-SELENOURIDINE SYNTHASE"/>
    <property type="match status" value="1"/>
</dbReference>
<dbReference type="InterPro" id="IPR058840">
    <property type="entry name" value="AAA_SelU"/>
</dbReference>
<dbReference type="RefSeq" id="WP_203386460.1">
    <property type="nucleotide sequence ID" value="NZ_CP064781.1"/>
</dbReference>
<dbReference type="GO" id="GO:0002098">
    <property type="term" value="P:tRNA wobble uridine modification"/>
    <property type="evidence" value="ECO:0007669"/>
    <property type="project" value="InterPro"/>
</dbReference>
<dbReference type="InterPro" id="IPR036873">
    <property type="entry name" value="Rhodanese-like_dom_sf"/>
</dbReference>
<dbReference type="GO" id="GO:0043828">
    <property type="term" value="F:tRNA 2-selenouridine synthase activity"/>
    <property type="evidence" value="ECO:0007669"/>
    <property type="project" value="InterPro"/>
</dbReference>
<dbReference type="InterPro" id="IPR017582">
    <property type="entry name" value="SelU"/>
</dbReference>
<protein>
    <submittedName>
        <fullName evidence="3">tRNA 2-selenouridine(34) synthase MnmH</fullName>
    </submittedName>
</protein>
<proteinExistence type="predicted"/>
<dbReference type="AlphaFoldDB" id="A0A974SNI1"/>
<dbReference type="Gene3D" id="3.40.250.10">
    <property type="entry name" value="Rhodanese-like domain"/>
    <property type="match status" value="1"/>
</dbReference>
<feature type="domain" description="Rhodanese" evidence="2">
    <location>
        <begin position="22"/>
        <end position="134"/>
    </location>
</feature>
<dbReference type="PANTHER" id="PTHR30401:SF0">
    <property type="entry name" value="TRNA 2-SELENOURIDINE SYNTHASE"/>
    <property type="match status" value="1"/>
</dbReference>
<organism evidence="3 4">
    <name type="scientific">Azospira restricta</name>
    <dbReference type="NCBI Taxonomy" id="404405"/>
    <lineage>
        <taxon>Bacteria</taxon>
        <taxon>Pseudomonadati</taxon>
        <taxon>Pseudomonadota</taxon>
        <taxon>Betaproteobacteria</taxon>
        <taxon>Rhodocyclales</taxon>
        <taxon>Rhodocyclaceae</taxon>
        <taxon>Azospira</taxon>
    </lineage>
</organism>
<dbReference type="KEGG" id="ares:IWH25_14380"/>
<reference evidence="3" key="1">
    <citation type="submission" date="2020-11" db="EMBL/GenBank/DDBJ databases">
        <title>Azospira restricta DSM 18626 genome sequence.</title>
        <authorList>
            <person name="Moe W.M."/>
        </authorList>
    </citation>
    <scope>NUCLEOTIDE SEQUENCE</scope>
    <source>
        <strain evidence="3">DSM 18626</strain>
    </source>
</reference>
<accession>A0A974SNI1</accession>
<dbReference type="Pfam" id="PF26341">
    <property type="entry name" value="AAA_SelU"/>
    <property type="match status" value="1"/>
</dbReference>